<dbReference type="Gene3D" id="1.10.10.60">
    <property type="entry name" value="Homeodomain-like"/>
    <property type="match status" value="2"/>
</dbReference>
<dbReference type="PANTHER" id="PTHR43280:SF2">
    <property type="entry name" value="HTH-TYPE TRANSCRIPTIONAL REGULATOR EXSA"/>
    <property type="match status" value="1"/>
</dbReference>
<keyword evidence="2 5" id="KW-0238">DNA-binding</keyword>
<dbReference type="Gene3D" id="3.40.50.2300">
    <property type="match status" value="1"/>
</dbReference>
<comment type="caution">
    <text evidence="5">The sequence shown here is derived from an EMBL/GenBank/DDBJ whole genome shotgun (WGS) entry which is preliminary data.</text>
</comment>
<dbReference type="SUPFAM" id="SSF46689">
    <property type="entry name" value="Homeodomain-like"/>
    <property type="match status" value="2"/>
</dbReference>
<dbReference type="AlphaFoldDB" id="A0A7W8L4J0"/>
<dbReference type="Proteomes" id="UP000592820">
    <property type="component" value="Unassembled WGS sequence"/>
</dbReference>
<dbReference type="InterPro" id="IPR020449">
    <property type="entry name" value="Tscrpt_reg_AraC-type_HTH"/>
</dbReference>
<dbReference type="PANTHER" id="PTHR43280">
    <property type="entry name" value="ARAC-FAMILY TRANSCRIPTIONAL REGULATOR"/>
    <property type="match status" value="1"/>
</dbReference>
<reference evidence="5 6" key="1">
    <citation type="submission" date="2020-08" db="EMBL/GenBank/DDBJ databases">
        <title>Genomic Encyclopedia of Type Strains, Phase IV (KMG-V): Genome sequencing to study the core and pangenomes of soil and plant-associated prokaryotes.</title>
        <authorList>
            <person name="Whitman W."/>
        </authorList>
    </citation>
    <scope>NUCLEOTIDE SEQUENCE [LARGE SCALE GENOMIC DNA]</scope>
    <source>
        <strain evidence="5 6">JPY162</strain>
    </source>
</reference>
<organism evidence="5 6">
    <name type="scientific">Paraburkholderia youngii</name>
    <dbReference type="NCBI Taxonomy" id="2782701"/>
    <lineage>
        <taxon>Bacteria</taxon>
        <taxon>Pseudomonadati</taxon>
        <taxon>Pseudomonadota</taxon>
        <taxon>Betaproteobacteria</taxon>
        <taxon>Burkholderiales</taxon>
        <taxon>Burkholderiaceae</taxon>
        <taxon>Paraburkholderia</taxon>
    </lineage>
</organism>
<evidence type="ECO:0000256" key="1">
    <source>
        <dbReference type="ARBA" id="ARBA00023015"/>
    </source>
</evidence>
<evidence type="ECO:0000259" key="4">
    <source>
        <dbReference type="PROSITE" id="PS01124"/>
    </source>
</evidence>
<dbReference type="EMBL" id="JACHDE010000002">
    <property type="protein sequence ID" value="MBB5399101.1"/>
    <property type="molecule type" value="Genomic_DNA"/>
</dbReference>
<dbReference type="RefSeq" id="WP_184225522.1">
    <property type="nucleotide sequence ID" value="NZ_JACHDE010000002.1"/>
</dbReference>
<evidence type="ECO:0000256" key="2">
    <source>
        <dbReference type="ARBA" id="ARBA00023125"/>
    </source>
</evidence>
<proteinExistence type="predicted"/>
<dbReference type="GO" id="GO:0003700">
    <property type="term" value="F:DNA-binding transcription factor activity"/>
    <property type="evidence" value="ECO:0007669"/>
    <property type="project" value="InterPro"/>
</dbReference>
<dbReference type="GO" id="GO:0043565">
    <property type="term" value="F:sequence-specific DNA binding"/>
    <property type="evidence" value="ECO:0007669"/>
    <property type="project" value="InterPro"/>
</dbReference>
<dbReference type="InterPro" id="IPR018060">
    <property type="entry name" value="HTH_AraC"/>
</dbReference>
<evidence type="ECO:0000256" key="3">
    <source>
        <dbReference type="ARBA" id="ARBA00023163"/>
    </source>
</evidence>
<dbReference type="PROSITE" id="PS01124">
    <property type="entry name" value="HTH_ARAC_FAMILY_2"/>
    <property type="match status" value="1"/>
</dbReference>
<dbReference type="SUPFAM" id="SSF52172">
    <property type="entry name" value="CheY-like"/>
    <property type="match status" value="1"/>
</dbReference>
<accession>A0A7W8L4J0</accession>
<feature type="domain" description="HTH araC/xylS-type" evidence="4">
    <location>
        <begin position="165"/>
        <end position="263"/>
    </location>
</feature>
<name>A0A7W8L4J0_9BURK</name>
<dbReference type="InterPro" id="IPR011006">
    <property type="entry name" value="CheY-like_superfamily"/>
</dbReference>
<dbReference type="PRINTS" id="PR00032">
    <property type="entry name" value="HTHARAC"/>
</dbReference>
<keyword evidence="1" id="KW-0805">Transcription regulation</keyword>
<evidence type="ECO:0000313" key="6">
    <source>
        <dbReference type="Proteomes" id="UP000592820"/>
    </source>
</evidence>
<gene>
    <name evidence="5" type="ORF">HDG41_001140</name>
</gene>
<dbReference type="InterPro" id="IPR009057">
    <property type="entry name" value="Homeodomain-like_sf"/>
</dbReference>
<dbReference type="SMART" id="SM00342">
    <property type="entry name" value="HTH_ARAC"/>
    <property type="match status" value="1"/>
</dbReference>
<dbReference type="Pfam" id="PF12833">
    <property type="entry name" value="HTH_18"/>
    <property type="match status" value="1"/>
</dbReference>
<protein>
    <submittedName>
        <fullName evidence="5">AraC-like DNA-binding protein</fullName>
    </submittedName>
</protein>
<evidence type="ECO:0000313" key="5">
    <source>
        <dbReference type="EMBL" id="MBB5399101.1"/>
    </source>
</evidence>
<sequence length="268" mass="30337">MNDTATLERACCAREFLWADLMPDPGASMLNAVRDACEVCRVRELHDVSSAIRLHEPLFVCFEIDDPEARVFDFLMQVRNDHPELPVLVITGRDSTLVARWAMRLKVWDLLVKPVLHEELNETISSTAAITKERDAAVMSYTLSSSVSSSDPKSRNRTDPLKRTSAAITHLNAHFACRIDLESVAAVCGLSPSQFCRVFRKEHHVSFGQYVLCFRMNRARELLEHENMLVKEVAYSVGFNDLSYFTRSFKRHFGVCPAAYQAAARPVI</sequence>
<keyword evidence="3" id="KW-0804">Transcription</keyword>